<evidence type="ECO:0000256" key="5">
    <source>
        <dbReference type="ARBA" id="ARBA00022842"/>
    </source>
</evidence>
<evidence type="ECO:0000256" key="8">
    <source>
        <dbReference type="SAM" id="Phobius"/>
    </source>
</evidence>
<feature type="domain" description="SLC41A/MgtE integral membrane" evidence="10">
    <location>
        <begin position="264"/>
        <end position="386"/>
    </location>
</feature>
<evidence type="ECO:0000256" key="3">
    <source>
        <dbReference type="ARBA" id="ARBA00022448"/>
    </source>
</evidence>
<feature type="transmembrane region" description="Helical" evidence="8">
    <location>
        <begin position="330"/>
        <end position="351"/>
    </location>
</feature>
<comment type="similarity">
    <text evidence="2">Belongs to the SLC41A transporter family.</text>
</comment>
<dbReference type="Gene3D" id="3.10.580.10">
    <property type="entry name" value="CBS-domain"/>
    <property type="match status" value="1"/>
</dbReference>
<dbReference type="GO" id="GO:0008324">
    <property type="term" value="F:monoatomic cation transmembrane transporter activity"/>
    <property type="evidence" value="ECO:0007669"/>
    <property type="project" value="InterPro"/>
</dbReference>
<dbReference type="InterPro" id="IPR046342">
    <property type="entry name" value="CBS_dom_sf"/>
</dbReference>
<feature type="chain" id="PRO_5030716994" description="SLC41A/MgtE integral membrane domain-containing protein" evidence="9">
    <location>
        <begin position="21"/>
        <end position="394"/>
    </location>
</feature>
<dbReference type="Pfam" id="PF01769">
    <property type="entry name" value="MgtE"/>
    <property type="match status" value="1"/>
</dbReference>
<evidence type="ECO:0000256" key="4">
    <source>
        <dbReference type="ARBA" id="ARBA00022692"/>
    </source>
</evidence>
<dbReference type="GO" id="GO:0016020">
    <property type="term" value="C:membrane"/>
    <property type="evidence" value="ECO:0007669"/>
    <property type="project" value="UniProtKB-SubCell"/>
</dbReference>
<protein>
    <recommendedName>
        <fullName evidence="10">SLC41A/MgtE integral membrane domain-containing protein</fullName>
    </recommendedName>
</protein>
<evidence type="ECO:0000256" key="7">
    <source>
        <dbReference type="ARBA" id="ARBA00023136"/>
    </source>
</evidence>
<evidence type="ECO:0000313" key="11">
    <source>
        <dbReference type="EMBL" id="CAD9246990.1"/>
    </source>
</evidence>
<dbReference type="InterPro" id="IPR006667">
    <property type="entry name" value="SLC41_membr_dom"/>
</dbReference>
<evidence type="ECO:0000259" key="10">
    <source>
        <dbReference type="Pfam" id="PF01769"/>
    </source>
</evidence>
<dbReference type="SUPFAM" id="SSF161093">
    <property type="entry name" value="MgtE membrane domain-like"/>
    <property type="match status" value="1"/>
</dbReference>
<keyword evidence="3" id="KW-0813">Transport</keyword>
<keyword evidence="5" id="KW-0460">Magnesium</keyword>
<evidence type="ECO:0000256" key="9">
    <source>
        <dbReference type="SAM" id="SignalP"/>
    </source>
</evidence>
<name>A0A7S1XKX0_9STRA</name>
<dbReference type="InterPro" id="IPR036739">
    <property type="entry name" value="SLC41_membr_dom_sf"/>
</dbReference>
<feature type="transmembrane region" description="Helical" evidence="8">
    <location>
        <begin position="303"/>
        <end position="323"/>
    </location>
</feature>
<sequence>MRIALLALALVAGQPAAGLGLRWRSLRRRPGPPRWRLFAPPQKGKPRPSLRAVSDPDMLENFGNFKDVARLPLDAEGEFCHTIPADFRVDETIAALRNEQRHKDDGFEGRDPLLVVEADGRLWGELSCYELLTTEGNATMREFAREPDVVLLEHQVKRGDEMAILELLETEAQLAPIVDDEGRLTRVMTAEDALMALTDGFEPQDADAEEPELEGYFSTTLLDSILARSRWLLSLLMLQSLSSVILKMYEDTLSSHFVLALFLTMITGTAGNAGNQSTSLIIRGLATGEIGKKQVLSVLLREFWAGVSMGGVLGVAAFFRVMACPGAKAVDALVVALSLAVVVVAGVVMGAGAPLLLRRLGVDPANSASPMLATLMDITGVLVLCVAGKYFLSA</sequence>
<evidence type="ECO:0000256" key="2">
    <source>
        <dbReference type="ARBA" id="ARBA00009749"/>
    </source>
</evidence>
<dbReference type="PANTHER" id="PTHR41394">
    <property type="entry name" value="MAGNESIUM TRANSPORTER MGTE"/>
    <property type="match status" value="1"/>
</dbReference>
<evidence type="ECO:0000256" key="6">
    <source>
        <dbReference type="ARBA" id="ARBA00022989"/>
    </source>
</evidence>
<keyword evidence="9" id="KW-0732">Signal</keyword>
<dbReference type="PANTHER" id="PTHR41394:SF5">
    <property type="entry name" value="SLC41A_MGTE INTEGRAL MEMBRANE DOMAIN-CONTAINING PROTEIN"/>
    <property type="match status" value="1"/>
</dbReference>
<feature type="signal peptide" evidence="9">
    <location>
        <begin position="1"/>
        <end position="20"/>
    </location>
</feature>
<dbReference type="Gene3D" id="1.10.357.20">
    <property type="entry name" value="SLC41 divalent cation transporters, integral membrane domain"/>
    <property type="match status" value="1"/>
</dbReference>
<reference evidence="11" key="1">
    <citation type="submission" date="2021-01" db="EMBL/GenBank/DDBJ databases">
        <authorList>
            <person name="Corre E."/>
            <person name="Pelletier E."/>
            <person name="Niang G."/>
            <person name="Scheremetjew M."/>
            <person name="Finn R."/>
            <person name="Kale V."/>
            <person name="Holt S."/>
            <person name="Cochrane G."/>
            <person name="Meng A."/>
            <person name="Brown T."/>
            <person name="Cohen L."/>
        </authorList>
    </citation>
    <scope>NUCLEOTIDE SEQUENCE</scope>
    <source>
        <strain evidence="11">CCMP2877</strain>
    </source>
</reference>
<dbReference type="SUPFAM" id="SSF54631">
    <property type="entry name" value="CBS-domain pair"/>
    <property type="match status" value="1"/>
</dbReference>
<evidence type="ECO:0000256" key="1">
    <source>
        <dbReference type="ARBA" id="ARBA00004141"/>
    </source>
</evidence>
<keyword evidence="4 8" id="KW-0812">Transmembrane</keyword>
<accession>A0A7S1XKX0</accession>
<dbReference type="AlphaFoldDB" id="A0A7S1XKX0"/>
<proteinExistence type="inferred from homology"/>
<keyword evidence="6 8" id="KW-1133">Transmembrane helix</keyword>
<keyword evidence="7 8" id="KW-0472">Membrane</keyword>
<feature type="transmembrane region" description="Helical" evidence="8">
    <location>
        <begin position="371"/>
        <end position="392"/>
    </location>
</feature>
<organism evidence="11">
    <name type="scientific">Phaeomonas parva</name>
    <dbReference type="NCBI Taxonomy" id="124430"/>
    <lineage>
        <taxon>Eukaryota</taxon>
        <taxon>Sar</taxon>
        <taxon>Stramenopiles</taxon>
        <taxon>Ochrophyta</taxon>
        <taxon>Pinguiophyceae</taxon>
        <taxon>Pinguiochrysidales</taxon>
        <taxon>Pinguiochrysidaceae</taxon>
        <taxon>Phaeomonas</taxon>
    </lineage>
</organism>
<gene>
    <name evidence="11" type="ORF">PPAR1163_LOCUS5342</name>
</gene>
<comment type="subcellular location">
    <subcellularLocation>
        <location evidence="1">Membrane</location>
        <topology evidence="1">Multi-pass membrane protein</topology>
    </subcellularLocation>
</comment>
<dbReference type="EMBL" id="HBGJ01008478">
    <property type="protein sequence ID" value="CAD9246990.1"/>
    <property type="molecule type" value="Transcribed_RNA"/>
</dbReference>